<feature type="transmembrane region" description="Helical" evidence="9">
    <location>
        <begin position="364"/>
        <end position="384"/>
    </location>
</feature>
<dbReference type="Gene3D" id="3.30.70.1430">
    <property type="entry name" value="Multidrug efflux transporter AcrB pore domain"/>
    <property type="match status" value="2"/>
</dbReference>
<keyword evidence="5" id="KW-0997">Cell inner membrane</keyword>
<evidence type="ECO:0000256" key="9">
    <source>
        <dbReference type="SAM" id="Phobius"/>
    </source>
</evidence>
<keyword evidence="3" id="KW-0813">Transport</keyword>
<evidence type="ECO:0000256" key="8">
    <source>
        <dbReference type="ARBA" id="ARBA00023136"/>
    </source>
</evidence>
<dbReference type="SUPFAM" id="SSF82866">
    <property type="entry name" value="Multidrug efflux transporter AcrB transmembrane domain"/>
    <property type="match status" value="2"/>
</dbReference>
<dbReference type="AlphaFoldDB" id="A0A6N3BXZ7"/>
<dbReference type="Gene3D" id="3.30.2090.10">
    <property type="entry name" value="Multidrug efflux transporter AcrB TolC docking domain, DN and DC subdomains"/>
    <property type="match status" value="2"/>
</dbReference>
<feature type="transmembrane region" description="Helical" evidence="9">
    <location>
        <begin position="1005"/>
        <end position="1027"/>
    </location>
</feature>
<feature type="transmembrane region" description="Helical" evidence="9">
    <location>
        <begin position="468"/>
        <end position="495"/>
    </location>
</feature>
<dbReference type="SUPFAM" id="SSF82714">
    <property type="entry name" value="Multidrug efflux transporter AcrB TolC docking domain, DN and DC subdomains"/>
    <property type="match status" value="2"/>
</dbReference>
<dbReference type="PANTHER" id="PTHR32063">
    <property type="match status" value="1"/>
</dbReference>
<dbReference type="PRINTS" id="PR00702">
    <property type="entry name" value="ACRIFLAVINRP"/>
</dbReference>
<feature type="transmembrane region" description="Helical" evidence="9">
    <location>
        <begin position="924"/>
        <end position="944"/>
    </location>
</feature>
<keyword evidence="8 9" id="KW-0472">Membrane</keyword>
<evidence type="ECO:0000256" key="6">
    <source>
        <dbReference type="ARBA" id="ARBA00022692"/>
    </source>
</evidence>
<feature type="transmembrane region" description="Helical" evidence="9">
    <location>
        <begin position="873"/>
        <end position="891"/>
    </location>
</feature>
<evidence type="ECO:0000256" key="4">
    <source>
        <dbReference type="ARBA" id="ARBA00022475"/>
    </source>
</evidence>
<evidence type="ECO:0000256" key="5">
    <source>
        <dbReference type="ARBA" id="ARBA00022519"/>
    </source>
</evidence>
<dbReference type="SUPFAM" id="SSF82693">
    <property type="entry name" value="Multidrug efflux transporter AcrB pore domain, PN1, PN2, PC1 and PC2 subdomains"/>
    <property type="match status" value="3"/>
</dbReference>
<feature type="transmembrane region" description="Helical" evidence="9">
    <location>
        <begin position="973"/>
        <end position="993"/>
    </location>
</feature>
<feature type="transmembrane region" description="Helical" evidence="9">
    <location>
        <begin position="390"/>
        <end position="411"/>
    </location>
</feature>
<dbReference type="EMBL" id="CACRUT010000013">
    <property type="protein sequence ID" value="VYU07559.1"/>
    <property type="molecule type" value="Genomic_DNA"/>
</dbReference>
<dbReference type="FunFam" id="3.30.70.1430:FF:000001">
    <property type="entry name" value="Efflux pump membrane transporter"/>
    <property type="match status" value="1"/>
</dbReference>
<dbReference type="Gene3D" id="1.20.1640.10">
    <property type="entry name" value="Multidrug efflux transporter AcrB transmembrane domain"/>
    <property type="match status" value="2"/>
</dbReference>
<dbReference type="Gene3D" id="3.30.70.1440">
    <property type="entry name" value="Multidrug efflux transporter AcrB pore domain"/>
    <property type="match status" value="1"/>
</dbReference>
<proteinExistence type="inferred from homology"/>
<dbReference type="GO" id="GO:0042910">
    <property type="term" value="F:xenobiotic transmembrane transporter activity"/>
    <property type="evidence" value="ECO:0007669"/>
    <property type="project" value="TreeGrafter"/>
</dbReference>
<dbReference type="InterPro" id="IPR027463">
    <property type="entry name" value="AcrB_DN_DC_subdom"/>
</dbReference>
<dbReference type="GO" id="GO:0005886">
    <property type="term" value="C:plasma membrane"/>
    <property type="evidence" value="ECO:0007669"/>
    <property type="project" value="UniProtKB-SubCell"/>
</dbReference>
<evidence type="ECO:0000256" key="1">
    <source>
        <dbReference type="ARBA" id="ARBA00004429"/>
    </source>
</evidence>
<evidence type="ECO:0000256" key="2">
    <source>
        <dbReference type="ARBA" id="ARBA00010942"/>
    </source>
</evidence>
<dbReference type="GO" id="GO:0015562">
    <property type="term" value="F:efflux transmembrane transporter activity"/>
    <property type="evidence" value="ECO:0007669"/>
    <property type="project" value="InterPro"/>
</dbReference>
<dbReference type="Gene3D" id="3.30.70.1320">
    <property type="entry name" value="Multidrug efflux transporter AcrB pore domain like"/>
    <property type="match status" value="1"/>
</dbReference>
<protein>
    <submittedName>
        <fullName evidence="10">Efflux pump membrane transporter BepE</fullName>
    </submittedName>
</protein>
<dbReference type="InterPro" id="IPR001036">
    <property type="entry name" value="Acrflvin-R"/>
</dbReference>
<dbReference type="RefSeq" id="WP_302584534.1">
    <property type="nucleotide sequence ID" value="NZ_CACRUT010000013.1"/>
</dbReference>
<sequence>MKGNIFIKRPVMAFSISILILIVGFISLGTLPIEQYPDIAPPTVRVSATYTGASADAVMKSVIQPLEEAINGVENMTYMQSTATNSGSADISIYFKQGTDPDMAAVNVQNRVSKAQGLLPVEVTQIGVTTTKRQTSFLQIGSLYSPNNRYDKTFIANYLDINVVPRIKRVEGVGDVMAMGDTYSMRIWLKPDVMAQYGLVPTDITSALGEQNLESPTGSLGENSTNTFQFTMKYKGRLTDISQFEDIVVRSLPDGNILRVKDVARVELGTQSYAFDSNVDGHPSCTFMVFQVAGSNATEVNAEISKLLSEINEELPEGLEFMTMMSSNDFLFASIHEVVETLIVAIILVILVVYFFLQDFKSTLIPSISIIVSLVGTFAAMQIAGFSINILTLFALVLVIGTVVDDSIVVVEAVQSKFDVGYTSPYLATKDALSDVTMAVITCTLVFMAVFIPVTFMGGTSGIFYTQFGVTMAVAVGISCLNALTLCPALCAMWMRPASGKKGKRSINGIVKAAYNASFNAMMSKYKNGVMFFIHHRWISWGSLVVSCVLLVYFMKTTKTALVPQEDQGTMMVNVSMSPGSSLATTNKTMAKIENIIKQIPEVDHYSKISGYGFIAGQGTSYGSFIIRLKDWSERTGKGQDATSVMNKLNFMLQSIKEAQSFTFQPGMIPGYGMGNSIELQLQDRVGGDLTSFYQNTMKFIGALNQRPEVAMAYTTFNPNFPQYAIDIDAAKCKRAGISPSEVLSVLGGYCGGIYASNFNLFSKVYRIMIQADPKYRLDEKSLNNIFVRVNGEMAPISQFLSVKKTMGPEVTNRFNLFDAIACNVNPAPGYSSGQTMQAIEEVFAQTMPNRYNYEYGGISREEKETAGSNDTVFIYVFCIVLIFLILSCLYESFLVPMAVILSVPCGLMGSFLFAWLFGLENNIYLQTGVIMLIGLLAKTAILITEYATERRRKGMGIIEAAYSAAQVRFRPILMTVLTMIFGMLPLMFATGAGANGNSSLGTGVVGGMLIGTLALLFITPVFFIVFQYLQEKVRPPLHEEADAQVLAERQKSLEERSAFKSEKDEQ</sequence>
<feature type="transmembrane region" description="Helical" evidence="9">
    <location>
        <begin position="12"/>
        <end position="33"/>
    </location>
</feature>
<evidence type="ECO:0000256" key="3">
    <source>
        <dbReference type="ARBA" id="ARBA00022448"/>
    </source>
</evidence>
<dbReference type="NCBIfam" id="TIGR00915">
    <property type="entry name" value="2A0602"/>
    <property type="match status" value="1"/>
</dbReference>
<name>A0A6N3BXZ7_9BACT</name>
<evidence type="ECO:0000313" key="10">
    <source>
        <dbReference type="EMBL" id="VYU07559.1"/>
    </source>
</evidence>
<feature type="transmembrane region" description="Helical" evidence="9">
    <location>
        <begin position="898"/>
        <end position="918"/>
    </location>
</feature>
<reference evidence="10" key="1">
    <citation type="submission" date="2019-11" db="EMBL/GenBank/DDBJ databases">
        <authorList>
            <person name="Feng L."/>
        </authorList>
    </citation>
    <scope>NUCLEOTIDE SEQUENCE</scope>
    <source>
        <strain evidence="10">PclaraLFYP37</strain>
    </source>
</reference>
<evidence type="ECO:0000256" key="7">
    <source>
        <dbReference type="ARBA" id="ARBA00022989"/>
    </source>
</evidence>
<dbReference type="InterPro" id="IPR004764">
    <property type="entry name" value="MdtF-like"/>
</dbReference>
<dbReference type="Pfam" id="PF00873">
    <property type="entry name" value="ACR_tran"/>
    <property type="match status" value="1"/>
</dbReference>
<feature type="transmembrane region" description="Helical" evidence="9">
    <location>
        <begin position="432"/>
        <end position="456"/>
    </location>
</feature>
<accession>A0A6N3BXZ7</accession>
<dbReference type="PANTHER" id="PTHR32063:SF9">
    <property type="entry name" value="SIMILAR TO MULTIDRUG RESISTANCE PROTEIN MEXB"/>
    <property type="match status" value="1"/>
</dbReference>
<keyword evidence="4" id="KW-1003">Cell membrane</keyword>
<keyword evidence="6 9" id="KW-0812">Transmembrane</keyword>
<gene>
    <name evidence="10" type="primary">bepE_4</name>
    <name evidence="10" type="ORF">PCLFYP37_01848</name>
</gene>
<feature type="transmembrane region" description="Helical" evidence="9">
    <location>
        <begin position="330"/>
        <end position="357"/>
    </location>
</feature>
<organism evidence="10">
    <name type="scientific">Paraprevotella clara</name>
    <dbReference type="NCBI Taxonomy" id="454154"/>
    <lineage>
        <taxon>Bacteria</taxon>
        <taxon>Pseudomonadati</taxon>
        <taxon>Bacteroidota</taxon>
        <taxon>Bacteroidia</taxon>
        <taxon>Bacteroidales</taxon>
        <taxon>Prevotellaceae</taxon>
        <taxon>Paraprevotella</taxon>
    </lineage>
</organism>
<dbReference type="GO" id="GO:0009636">
    <property type="term" value="P:response to toxic substance"/>
    <property type="evidence" value="ECO:0007669"/>
    <property type="project" value="UniProtKB-ARBA"/>
</dbReference>
<comment type="similarity">
    <text evidence="2">Belongs to the resistance-nodulation-cell division (RND) (TC 2.A.6) family.</text>
</comment>
<feature type="transmembrane region" description="Helical" evidence="9">
    <location>
        <begin position="538"/>
        <end position="555"/>
    </location>
</feature>
<keyword evidence="7 9" id="KW-1133">Transmembrane helix</keyword>
<comment type="subcellular location">
    <subcellularLocation>
        <location evidence="1">Cell inner membrane</location>
        <topology evidence="1">Multi-pass membrane protein</topology>
    </subcellularLocation>
</comment>